<dbReference type="GO" id="GO:0042545">
    <property type="term" value="P:cell wall modification"/>
    <property type="evidence" value="ECO:0007669"/>
    <property type="project" value="UniProtKB-UniRule"/>
</dbReference>
<name>A0AAV0DH73_9ASTE</name>
<gene>
    <name evidence="12" type="ORF">CEPIT_LOCUS15394</name>
</gene>
<evidence type="ECO:0000256" key="7">
    <source>
        <dbReference type="ARBA" id="ARBA00023085"/>
    </source>
</evidence>
<dbReference type="GO" id="GO:0005576">
    <property type="term" value="C:extracellular region"/>
    <property type="evidence" value="ECO:0007669"/>
    <property type="project" value="UniProtKB-SubCell"/>
</dbReference>
<evidence type="ECO:0000313" key="13">
    <source>
        <dbReference type="Proteomes" id="UP001152523"/>
    </source>
</evidence>
<evidence type="ECO:0000259" key="11">
    <source>
        <dbReference type="Pfam" id="PF01095"/>
    </source>
</evidence>
<feature type="domain" description="Pectinesterase catalytic" evidence="11">
    <location>
        <begin position="70"/>
        <end position="356"/>
    </location>
</feature>
<comment type="pathway">
    <text evidence="2 10">Glycan metabolism; pectin degradation; 2-dehydro-3-deoxy-D-gluconate from pectin: step 1/5.</text>
</comment>
<accession>A0AAV0DH73</accession>
<dbReference type="EMBL" id="CAMAPF010000109">
    <property type="protein sequence ID" value="CAH9100801.1"/>
    <property type="molecule type" value="Genomic_DNA"/>
</dbReference>
<feature type="active site" evidence="9">
    <location>
        <position position="222"/>
    </location>
</feature>
<dbReference type="EC" id="3.1.1.11" evidence="4 10"/>
<keyword evidence="13" id="KW-1185">Reference proteome</keyword>
<evidence type="ECO:0000256" key="1">
    <source>
        <dbReference type="ARBA" id="ARBA00004613"/>
    </source>
</evidence>
<evidence type="ECO:0000256" key="2">
    <source>
        <dbReference type="ARBA" id="ARBA00005184"/>
    </source>
</evidence>
<keyword evidence="7 10" id="KW-0063">Aspartyl esterase</keyword>
<dbReference type="InterPro" id="IPR012334">
    <property type="entry name" value="Pectin_lyas_fold"/>
</dbReference>
<comment type="subcellular location">
    <subcellularLocation>
        <location evidence="1">Secreted</location>
    </subcellularLocation>
</comment>
<feature type="signal peptide" evidence="10">
    <location>
        <begin position="1"/>
        <end position="26"/>
    </location>
</feature>
<dbReference type="Pfam" id="PF01095">
    <property type="entry name" value="Pectinesterase"/>
    <property type="match status" value="1"/>
</dbReference>
<reference evidence="12" key="1">
    <citation type="submission" date="2022-07" db="EMBL/GenBank/DDBJ databases">
        <authorList>
            <person name="Macas J."/>
            <person name="Novak P."/>
            <person name="Neumann P."/>
        </authorList>
    </citation>
    <scope>NUCLEOTIDE SEQUENCE</scope>
</reference>
<comment type="caution">
    <text evidence="12">The sequence shown here is derived from an EMBL/GenBank/DDBJ whole genome shotgun (WGS) entry which is preliminary data.</text>
</comment>
<organism evidence="12 13">
    <name type="scientific">Cuscuta epithymum</name>
    <dbReference type="NCBI Taxonomy" id="186058"/>
    <lineage>
        <taxon>Eukaryota</taxon>
        <taxon>Viridiplantae</taxon>
        <taxon>Streptophyta</taxon>
        <taxon>Embryophyta</taxon>
        <taxon>Tracheophyta</taxon>
        <taxon>Spermatophyta</taxon>
        <taxon>Magnoliopsida</taxon>
        <taxon>eudicotyledons</taxon>
        <taxon>Gunneridae</taxon>
        <taxon>Pentapetalae</taxon>
        <taxon>asterids</taxon>
        <taxon>lamiids</taxon>
        <taxon>Solanales</taxon>
        <taxon>Convolvulaceae</taxon>
        <taxon>Cuscuteae</taxon>
        <taxon>Cuscuta</taxon>
        <taxon>Cuscuta subgen. Cuscuta</taxon>
    </lineage>
</organism>
<evidence type="ECO:0000256" key="5">
    <source>
        <dbReference type="ARBA" id="ARBA00022525"/>
    </source>
</evidence>
<keyword evidence="10" id="KW-0732">Signal</keyword>
<dbReference type="GO" id="GO:0045490">
    <property type="term" value="P:pectin catabolic process"/>
    <property type="evidence" value="ECO:0007669"/>
    <property type="project" value="UniProtKB-UniRule"/>
</dbReference>
<comment type="catalytic activity">
    <reaction evidence="8 10">
        <text>[(1-&gt;4)-alpha-D-galacturonosyl methyl ester](n) + n H2O = [(1-&gt;4)-alpha-D-galacturonosyl](n) + n methanol + n H(+)</text>
        <dbReference type="Rhea" id="RHEA:22380"/>
        <dbReference type="Rhea" id="RHEA-COMP:14570"/>
        <dbReference type="Rhea" id="RHEA-COMP:14573"/>
        <dbReference type="ChEBI" id="CHEBI:15377"/>
        <dbReference type="ChEBI" id="CHEBI:15378"/>
        <dbReference type="ChEBI" id="CHEBI:17790"/>
        <dbReference type="ChEBI" id="CHEBI:140522"/>
        <dbReference type="ChEBI" id="CHEBI:140523"/>
        <dbReference type="EC" id="3.1.1.11"/>
    </reaction>
</comment>
<evidence type="ECO:0000256" key="4">
    <source>
        <dbReference type="ARBA" id="ARBA00013229"/>
    </source>
</evidence>
<sequence>MEKIPIPTSILLLLLPLLLCPTSVVSDDNVPIPPTKDQVKTWFTANVQPLASRKDIDPDLAKAEANASHIKVSSDGKGDFKTISDAINSIPSGNTQRVVISLAGGTYKERVRIERDKPFITLYGDPTNRATIVSDSTAAKDGTVYSATLSVQSDYFSAVNIDIVNSAPRPDGKKAGQQAVAVTQSGDKASYYNCKMKGFQDTLCDDAGKHFFIDCYIEGTVDFIFGNGKSLYVNTELHVIEGDNMAVITAHARHSNAEDTAYSFAHCKVTGKGTGALLGRGWKPFSRVIMSYTEISDCIKPEGWDGMRGNPTDGGTTFFGEYKNTGPRSNMNTRPKFVRRLTDTEVKPYITLGFIEASKWLLPPTSGGPVGKSAPASGQEL</sequence>
<dbReference type="PANTHER" id="PTHR31321:SF87">
    <property type="entry name" value="PECTINESTERASE 63-RELATED"/>
    <property type="match status" value="1"/>
</dbReference>
<dbReference type="SUPFAM" id="SSF51126">
    <property type="entry name" value="Pectin lyase-like"/>
    <property type="match status" value="1"/>
</dbReference>
<dbReference type="GO" id="GO:0030599">
    <property type="term" value="F:pectinesterase activity"/>
    <property type="evidence" value="ECO:0007669"/>
    <property type="project" value="UniProtKB-UniRule"/>
</dbReference>
<evidence type="ECO:0000256" key="9">
    <source>
        <dbReference type="PROSITE-ProRule" id="PRU10040"/>
    </source>
</evidence>
<dbReference type="Gene3D" id="2.160.20.10">
    <property type="entry name" value="Single-stranded right-handed beta-helix, Pectin lyase-like"/>
    <property type="match status" value="1"/>
</dbReference>
<dbReference type="InterPro" id="IPR033131">
    <property type="entry name" value="Pectinesterase_Asp_AS"/>
</dbReference>
<proteinExistence type="inferred from homology"/>
<dbReference type="PANTHER" id="PTHR31321">
    <property type="entry name" value="ACYL-COA THIOESTER HYDROLASE YBHC-RELATED"/>
    <property type="match status" value="1"/>
</dbReference>
<evidence type="ECO:0000256" key="8">
    <source>
        <dbReference type="ARBA" id="ARBA00047928"/>
    </source>
</evidence>
<dbReference type="Proteomes" id="UP001152523">
    <property type="component" value="Unassembled WGS sequence"/>
</dbReference>
<keyword evidence="5" id="KW-0964">Secreted</keyword>
<evidence type="ECO:0000256" key="3">
    <source>
        <dbReference type="ARBA" id="ARBA00008891"/>
    </source>
</evidence>
<dbReference type="AlphaFoldDB" id="A0AAV0DH73"/>
<evidence type="ECO:0000256" key="6">
    <source>
        <dbReference type="ARBA" id="ARBA00022801"/>
    </source>
</evidence>
<protein>
    <recommendedName>
        <fullName evidence="4 10">Pectinesterase</fullName>
        <ecNumber evidence="4 10">3.1.1.11</ecNumber>
    </recommendedName>
</protein>
<dbReference type="InterPro" id="IPR000070">
    <property type="entry name" value="Pectinesterase_cat"/>
</dbReference>
<dbReference type="InterPro" id="IPR011050">
    <property type="entry name" value="Pectin_lyase_fold/virulence"/>
</dbReference>
<feature type="chain" id="PRO_5043106214" description="Pectinesterase" evidence="10">
    <location>
        <begin position="27"/>
        <end position="381"/>
    </location>
</feature>
<comment type="similarity">
    <text evidence="3">Belongs to the pectinesterase family.</text>
</comment>
<evidence type="ECO:0000313" key="12">
    <source>
        <dbReference type="EMBL" id="CAH9100801.1"/>
    </source>
</evidence>
<dbReference type="PROSITE" id="PS00503">
    <property type="entry name" value="PECTINESTERASE_2"/>
    <property type="match status" value="1"/>
</dbReference>
<evidence type="ECO:0000256" key="10">
    <source>
        <dbReference type="RuleBase" id="RU000589"/>
    </source>
</evidence>
<keyword evidence="6 10" id="KW-0378">Hydrolase</keyword>